<feature type="non-terminal residue" evidence="2">
    <location>
        <position position="1"/>
    </location>
</feature>
<dbReference type="PANTHER" id="PTHR14362:SF2">
    <property type="entry name" value="COILED-COIL DOMAIN-CONTAINING PROTEIN 81"/>
    <property type="match status" value="1"/>
</dbReference>
<dbReference type="AlphaFoldDB" id="A0A7K5IB44"/>
<name>A0A7K5IB44_CROSL</name>
<accession>A0A7K5IB44</accession>
<dbReference type="InterPro" id="IPR040673">
    <property type="entry name" value="CCDC81_HU_dom_2"/>
</dbReference>
<sequence length="138" mass="15377">QGVEVAGLGTFTVAKERFYRRTERTELRRPVFHLDTESFGVQEVADPTAGTPGAVQTEPLDFPRLSQATSLPWHTVRCCVQETLLLYCSLLRSGQRLPFAFRSLGVLACEDNGLCMRFYTGCVTELESKASHVARLHA</sequence>
<dbReference type="PANTHER" id="PTHR14362">
    <property type="entry name" value="COILED-COIL DOMAIN-CONTAINING PROTEIN 81"/>
    <property type="match status" value="1"/>
</dbReference>
<proteinExistence type="predicted"/>
<dbReference type="Proteomes" id="UP000549499">
    <property type="component" value="Unassembled WGS sequence"/>
</dbReference>
<dbReference type="EMBL" id="VYZB01001675">
    <property type="protein sequence ID" value="NWS78828.1"/>
    <property type="molecule type" value="Genomic_DNA"/>
</dbReference>
<gene>
    <name evidence="2" type="primary">Ccdc81_1</name>
    <name evidence="2" type="ORF">CROSUL_R13121</name>
</gene>
<comment type="caution">
    <text evidence="2">The sequence shown here is derived from an EMBL/GenBank/DDBJ whole genome shotgun (WGS) entry which is preliminary data.</text>
</comment>
<dbReference type="GO" id="GO:0005815">
    <property type="term" value="C:microtubule organizing center"/>
    <property type="evidence" value="ECO:0007669"/>
    <property type="project" value="TreeGrafter"/>
</dbReference>
<evidence type="ECO:0000259" key="1">
    <source>
        <dbReference type="Pfam" id="PF18289"/>
    </source>
</evidence>
<feature type="domain" description="CCDC81 HU" evidence="1">
    <location>
        <begin position="56"/>
        <end position="129"/>
    </location>
</feature>
<evidence type="ECO:0000313" key="2">
    <source>
        <dbReference type="EMBL" id="NWS78828.1"/>
    </source>
</evidence>
<dbReference type="OrthoDB" id="125906at2759"/>
<dbReference type="Pfam" id="PF18289">
    <property type="entry name" value="HU-CCDC81_euk_2"/>
    <property type="match status" value="1"/>
</dbReference>
<evidence type="ECO:0000313" key="3">
    <source>
        <dbReference type="Proteomes" id="UP000549499"/>
    </source>
</evidence>
<organism evidence="2 3">
    <name type="scientific">Crotophaga sulcirostris</name>
    <name type="common">Groove-billed ani</name>
    <dbReference type="NCBI Taxonomy" id="33598"/>
    <lineage>
        <taxon>Eukaryota</taxon>
        <taxon>Metazoa</taxon>
        <taxon>Chordata</taxon>
        <taxon>Craniata</taxon>
        <taxon>Vertebrata</taxon>
        <taxon>Euteleostomi</taxon>
        <taxon>Archelosauria</taxon>
        <taxon>Archosauria</taxon>
        <taxon>Dinosauria</taxon>
        <taxon>Saurischia</taxon>
        <taxon>Theropoda</taxon>
        <taxon>Coelurosauria</taxon>
        <taxon>Aves</taxon>
        <taxon>Neognathae</taxon>
        <taxon>Neoaves</taxon>
        <taxon>Otidimorphae</taxon>
        <taxon>Cuculiformes</taxon>
        <taxon>Crotophagidae</taxon>
        <taxon>Crotophaga</taxon>
    </lineage>
</organism>
<reference evidence="2 3" key="1">
    <citation type="submission" date="2019-09" db="EMBL/GenBank/DDBJ databases">
        <title>Bird 10,000 Genomes (B10K) Project - Family phase.</title>
        <authorList>
            <person name="Zhang G."/>
        </authorList>
    </citation>
    <scope>NUCLEOTIDE SEQUENCE [LARGE SCALE GENOMIC DNA]</scope>
    <source>
        <strain evidence="2">B10K-DU-003-44</strain>
        <tissue evidence="2">Muscle</tissue>
    </source>
</reference>
<keyword evidence="3" id="KW-1185">Reference proteome</keyword>
<dbReference type="InterPro" id="IPR026295">
    <property type="entry name" value="CCD81"/>
</dbReference>
<feature type="non-terminal residue" evidence="2">
    <location>
        <position position="138"/>
    </location>
</feature>
<protein>
    <submittedName>
        <fullName evidence="2">CCD81 protein</fullName>
    </submittedName>
</protein>